<feature type="compositionally biased region" description="Basic and acidic residues" evidence="1">
    <location>
        <begin position="60"/>
        <end position="73"/>
    </location>
</feature>
<accession>A0AAN9RF41</accession>
<comment type="caution">
    <text evidence="2">The sequence shown here is derived from an EMBL/GenBank/DDBJ whole genome shotgun (WGS) entry which is preliminary data.</text>
</comment>
<feature type="compositionally biased region" description="Polar residues" evidence="1">
    <location>
        <begin position="38"/>
        <end position="58"/>
    </location>
</feature>
<dbReference type="AlphaFoldDB" id="A0AAN9RF41"/>
<evidence type="ECO:0000313" key="2">
    <source>
        <dbReference type="EMBL" id="KAK7369572.1"/>
    </source>
</evidence>
<proteinExistence type="predicted"/>
<gene>
    <name evidence="2" type="ORF">VNO80_11613</name>
</gene>
<reference evidence="2 3" key="1">
    <citation type="submission" date="2024-01" db="EMBL/GenBank/DDBJ databases">
        <title>The genomes of 5 underutilized Papilionoideae crops provide insights into root nodulation and disease resistanc.</title>
        <authorList>
            <person name="Jiang F."/>
        </authorList>
    </citation>
    <scope>NUCLEOTIDE SEQUENCE [LARGE SCALE GENOMIC DNA]</scope>
    <source>
        <strain evidence="2">JINMINGXINNONG_FW02</strain>
        <tissue evidence="2">Leaves</tissue>
    </source>
</reference>
<evidence type="ECO:0000256" key="1">
    <source>
        <dbReference type="SAM" id="MobiDB-lite"/>
    </source>
</evidence>
<dbReference type="EMBL" id="JAYMYR010000004">
    <property type="protein sequence ID" value="KAK7369572.1"/>
    <property type="molecule type" value="Genomic_DNA"/>
</dbReference>
<evidence type="ECO:0000313" key="3">
    <source>
        <dbReference type="Proteomes" id="UP001374584"/>
    </source>
</evidence>
<sequence>MKACEGVIKTSIVKATGIMEDIRFDDPYSNKKVDKDLNGSQSQNHSLLQSIGNKTSATARMRDSRKSESGTVR</sequence>
<organism evidence="2 3">
    <name type="scientific">Phaseolus coccineus</name>
    <name type="common">Scarlet runner bean</name>
    <name type="synonym">Phaseolus multiflorus</name>
    <dbReference type="NCBI Taxonomy" id="3886"/>
    <lineage>
        <taxon>Eukaryota</taxon>
        <taxon>Viridiplantae</taxon>
        <taxon>Streptophyta</taxon>
        <taxon>Embryophyta</taxon>
        <taxon>Tracheophyta</taxon>
        <taxon>Spermatophyta</taxon>
        <taxon>Magnoliopsida</taxon>
        <taxon>eudicotyledons</taxon>
        <taxon>Gunneridae</taxon>
        <taxon>Pentapetalae</taxon>
        <taxon>rosids</taxon>
        <taxon>fabids</taxon>
        <taxon>Fabales</taxon>
        <taxon>Fabaceae</taxon>
        <taxon>Papilionoideae</taxon>
        <taxon>50 kb inversion clade</taxon>
        <taxon>NPAAA clade</taxon>
        <taxon>indigoferoid/millettioid clade</taxon>
        <taxon>Phaseoleae</taxon>
        <taxon>Phaseolus</taxon>
    </lineage>
</organism>
<protein>
    <submittedName>
        <fullName evidence="2">Uncharacterized protein</fullName>
    </submittedName>
</protein>
<dbReference type="Proteomes" id="UP001374584">
    <property type="component" value="Unassembled WGS sequence"/>
</dbReference>
<name>A0AAN9RF41_PHACN</name>
<keyword evidence="3" id="KW-1185">Reference proteome</keyword>
<feature type="region of interest" description="Disordered" evidence="1">
    <location>
        <begin position="29"/>
        <end position="73"/>
    </location>
</feature>